<name>A0A0R1LBA1_9LACO</name>
<evidence type="ECO:0000256" key="3">
    <source>
        <dbReference type="ARBA" id="ARBA00022490"/>
    </source>
</evidence>
<feature type="active site" evidence="10">
    <location>
        <position position="253"/>
    </location>
</feature>
<evidence type="ECO:0000256" key="11">
    <source>
        <dbReference type="NCBIfam" id="TIGR02224"/>
    </source>
</evidence>
<evidence type="ECO:0000256" key="5">
    <source>
        <dbReference type="ARBA" id="ARBA00022829"/>
    </source>
</evidence>
<dbReference type="Gene3D" id="1.10.443.10">
    <property type="entry name" value="Intergrase catalytic core"/>
    <property type="match status" value="1"/>
</dbReference>
<comment type="subunit">
    <text evidence="10">Forms a cyclic heterotetrameric complex composed of two molecules of XerC and two molecules of XerD.</text>
</comment>
<evidence type="ECO:0000256" key="9">
    <source>
        <dbReference type="ARBA" id="ARBA00023306"/>
    </source>
</evidence>
<dbReference type="GO" id="GO:0005737">
    <property type="term" value="C:cytoplasm"/>
    <property type="evidence" value="ECO:0007669"/>
    <property type="project" value="UniProtKB-SubCell"/>
</dbReference>
<keyword evidence="3 10" id="KW-0963">Cytoplasm</keyword>
<evidence type="ECO:0000256" key="8">
    <source>
        <dbReference type="ARBA" id="ARBA00023172"/>
    </source>
</evidence>
<keyword evidence="6 10" id="KW-0229">DNA integration</keyword>
<dbReference type="GO" id="GO:0007059">
    <property type="term" value="P:chromosome segregation"/>
    <property type="evidence" value="ECO:0007669"/>
    <property type="project" value="UniProtKB-UniRule"/>
</dbReference>
<feature type="domain" description="Core-binding (CB)" evidence="13">
    <location>
        <begin position="5"/>
        <end position="93"/>
    </location>
</feature>
<evidence type="ECO:0000256" key="10">
    <source>
        <dbReference type="HAMAP-Rule" id="MF_01808"/>
    </source>
</evidence>
<keyword evidence="5 10" id="KW-0159">Chromosome partition</keyword>
<sequence length="314" mass="36229">MTESDNDQKNIQWFLKYLRSDRNYSKDTVQAYQQAITEFCGFIDEVPADKKPLTKVDAFDVESFLTDLYEKQYARNSIAQKVSALKSLYAFLVKNEVIANNPFEYVHLKTNNRRLPRFLYQNEMRALFQGAKQNPNHTLGLRNSAVLETLYATGIRVSECAGIRLNDIDLDNRTILVTGKGNKQRYVPFGEYAQDAIETYLSDARAPIMARYHQSHQFLFVNHYGGPITARGIEYIMDEIVKQSSLTTKIHPHMLRHTFATEMLNNGADMRSVQELLGHSSLSTTQIYTHVTKSHLMDDYKKYFPRNNDSLKSK</sequence>
<evidence type="ECO:0000256" key="6">
    <source>
        <dbReference type="ARBA" id="ARBA00022908"/>
    </source>
</evidence>
<dbReference type="PROSITE" id="PS51898">
    <property type="entry name" value="TYR_RECOMBINASE"/>
    <property type="match status" value="1"/>
</dbReference>
<dbReference type="OrthoDB" id="9801717at2"/>
<dbReference type="InterPro" id="IPR013762">
    <property type="entry name" value="Integrase-like_cat_sf"/>
</dbReference>
<dbReference type="InterPro" id="IPR002104">
    <property type="entry name" value="Integrase_catalytic"/>
</dbReference>
<keyword evidence="9 10" id="KW-0131">Cell cycle</keyword>
<feature type="active site" evidence="10">
    <location>
        <position position="279"/>
    </location>
</feature>
<comment type="subcellular location">
    <subcellularLocation>
        <location evidence="1 10">Cytoplasm</location>
    </subcellularLocation>
</comment>
<evidence type="ECO:0000313" key="14">
    <source>
        <dbReference type="EMBL" id="KRK89818.1"/>
    </source>
</evidence>
<comment type="similarity">
    <text evidence="2 10">Belongs to the 'phage' integrase family. XerC subfamily.</text>
</comment>
<dbReference type="SUPFAM" id="SSF56349">
    <property type="entry name" value="DNA breaking-rejoining enzymes"/>
    <property type="match status" value="1"/>
</dbReference>
<keyword evidence="4 10" id="KW-0132">Cell division</keyword>
<evidence type="ECO:0000259" key="13">
    <source>
        <dbReference type="PROSITE" id="PS51900"/>
    </source>
</evidence>
<keyword evidence="15" id="KW-1185">Reference proteome</keyword>
<dbReference type="NCBIfam" id="TIGR02224">
    <property type="entry name" value="recomb_XerC"/>
    <property type="match status" value="1"/>
</dbReference>
<dbReference type="InterPro" id="IPR023009">
    <property type="entry name" value="Tyrosine_recombinase_XerC/XerD"/>
</dbReference>
<dbReference type="InterPro" id="IPR011931">
    <property type="entry name" value="Recomb_XerC"/>
</dbReference>
<dbReference type="NCBIfam" id="NF001399">
    <property type="entry name" value="PRK00283.1"/>
    <property type="match status" value="1"/>
</dbReference>
<dbReference type="PROSITE" id="PS51900">
    <property type="entry name" value="CB"/>
    <property type="match status" value="1"/>
</dbReference>
<dbReference type="RefSeq" id="WP_057822617.1">
    <property type="nucleotide sequence ID" value="NZ_AZEA01000001.1"/>
</dbReference>
<dbReference type="PATRIC" id="fig|1423808.3.peg.54"/>
<keyword evidence="7 10" id="KW-0238">DNA-binding</keyword>
<accession>A0A0R1LBA1</accession>
<dbReference type="GO" id="GO:0009037">
    <property type="term" value="F:tyrosine-based site-specific recombinase activity"/>
    <property type="evidence" value="ECO:0007669"/>
    <property type="project" value="UniProtKB-UniRule"/>
</dbReference>
<dbReference type="InterPro" id="IPR004107">
    <property type="entry name" value="Integrase_SAM-like_N"/>
</dbReference>
<dbReference type="Gene3D" id="1.10.150.130">
    <property type="match status" value="1"/>
</dbReference>
<feature type="active site" evidence="10">
    <location>
        <position position="180"/>
    </location>
</feature>
<dbReference type="AlphaFoldDB" id="A0A0R1LBA1"/>
<evidence type="ECO:0000256" key="4">
    <source>
        <dbReference type="ARBA" id="ARBA00022618"/>
    </source>
</evidence>
<dbReference type="EMBL" id="AZEA01000001">
    <property type="protein sequence ID" value="KRK89818.1"/>
    <property type="molecule type" value="Genomic_DNA"/>
</dbReference>
<dbReference type="GO" id="GO:0051301">
    <property type="term" value="P:cell division"/>
    <property type="evidence" value="ECO:0007669"/>
    <property type="project" value="UniProtKB-UniRule"/>
</dbReference>
<dbReference type="CDD" id="cd00798">
    <property type="entry name" value="INT_XerDC_C"/>
    <property type="match status" value="1"/>
</dbReference>
<protein>
    <recommendedName>
        <fullName evidence="10 11">Tyrosine recombinase XerC</fullName>
    </recommendedName>
</protein>
<dbReference type="PANTHER" id="PTHR30349">
    <property type="entry name" value="PHAGE INTEGRASE-RELATED"/>
    <property type="match status" value="1"/>
</dbReference>
<dbReference type="InterPro" id="IPR011010">
    <property type="entry name" value="DNA_brk_join_enz"/>
</dbReference>
<feature type="domain" description="Tyr recombinase" evidence="12">
    <location>
        <begin position="114"/>
        <end position="301"/>
    </location>
</feature>
<comment type="caution">
    <text evidence="14">The sequence shown here is derived from an EMBL/GenBank/DDBJ whole genome shotgun (WGS) entry which is preliminary data.</text>
</comment>
<keyword evidence="8 10" id="KW-0233">DNA recombination</keyword>
<evidence type="ECO:0000256" key="1">
    <source>
        <dbReference type="ARBA" id="ARBA00004496"/>
    </source>
</evidence>
<dbReference type="GO" id="GO:0003677">
    <property type="term" value="F:DNA binding"/>
    <property type="evidence" value="ECO:0007669"/>
    <property type="project" value="UniProtKB-UniRule"/>
</dbReference>
<feature type="active site" evidence="10">
    <location>
        <position position="256"/>
    </location>
</feature>
<organism evidence="14 15">
    <name type="scientific">Lentilactobacillus sunkii DSM 19904</name>
    <dbReference type="NCBI Taxonomy" id="1423808"/>
    <lineage>
        <taxon>Bacteria</taxon>
        <taxon>Bacillati</taxon>
        <taxon>Bacillota</taxon>
        <taxon>Bacilli</taxon>
        <taxon>Lactobacillales</taxon>
        <taxon>Lactobacillaceae</taxon>
        <taxon>Lentilactobacillus</taxon>
    </lineage>
</organism>
<dbReference type="InterPro" id="IPR044068">
    <property type="entry name" value="CB"/>
</dbReference>
<dbReference type="Pfam" id="PF00589">
    <property type="entry name" value="Phage_integrase"/>
    <property type="match status" value="1"/>
</dbReference>
<evidence type="ECO:0000256" key="2">
    <source>
        <dbReference type="ARBA" id="ARBA00006657"/>
    </source>
</evidence>
<evidence type="ECO:0000256" key="7">
    <source>
        <dbReference type="ARBA" id="ARBA00023125"/>
    </source>
</evidence>
<dbReference type="GO" id="GO:0006313">
    <property type="term" value="P:DNA transposition"/>
    <property type="evidence" value="ECO:0007669"/>
    <property type="project" value="UniProtKB-UniRule"/>
</dbReference>
<gene>
    <name evidence="10" type="primary">xerC</name>
    <name evidence="14" type="ORF">FD17_GL000054</name>
</gene>
<evidence type="ECO:0000259" key="12">
    <source>
        <dbReference type="PROSITE" id="PS51898"/>
    </source>
</evidence>
<dbReference type="PANTHER" id="PTHR30349:SF77">
    <property type="entry name" value="TYROSINE RECOMBINASE XERC"/>
    <property type="match status" value="1"/>
</dbReference>
<feature type="active site" description="O-(3'-phospho-DNA)-tyrosine intermediate" evidence="10">
    <location>
        <position position="288"/>
    </location>
</feature>
<dbReference type="InterPro" id="IPR050090">
    <property type="entry name" value="Tyrosine_recombinase_XerCD"/>
</dbReference>
<feature type="active site" evidence="10">
    <location>
        <position position="156"/>
    </location>
</feature>
<proteinExistence type="inferred from homology"/>
<dbReference type="InterPro" id="IPR010998">
    <property type="entry name" value="Integrase_recombinase_N"/>
</dbReference>
<reference evidence="14 15" key="1">
    <citation type="journal article" date="2015" name="Genome Announc.">
        <title>Expanding the biotechnology potential of lactobacilli through comparative genomics of 213 strains and associated genera.</title>
        <authorList>
            <person name="Sun Z."/>
            <person name="Harris H.M."/>
            <person name="McCann A."/>
            <person name="Guo C."/>
            <person name="Argimon S."/>
            <person name="Zhang W."/>
            <person name="Yang X."/>
            <person name="Jeffery I.B."/>
            <person name="Cooney J.C."/>
            <person name="Kagawa T.F."/>
            <person name="Liu W."/>
            <person name="Song Y."/>
            <person name="Salvetti E."/>
            <person name="Wrobel A."/>
            <person name="Rasinkangas P."/>
            <person name="Parkhill J."/>
            <person name="Rea M.C."/>
            <person name="O'Sullivan O."/>
            <person name="Ritari J."/>
            <person name="Douillard F.P."/>
            <person name="Paul Ross R."/>
            <person name="Yang R."/>
            <person name="Briner A.E."/>
            <person name="Felis G.E."/>
            <person name="de Vos W.M."/>
            <person name="Barrangou R."/>
            <person name="Klaenhammer T.R."/>
            <person name="Caufield P.W."/>
            <person name="Cui Y."/>
            <person name="Zhang H."/>
            <person name="O'Toole P.W."/>
        </authorList>
    </citation>
    <scope>NUCLEOTIDE SEQUENCE [LARGE SCALE GENOMIC DNA]</scope>
    <source>
        <strain evidence="14 15">DSM 19904</strain>
    </source>
</reference>
<evidence type="ECO:0000313" key="15">
    <source>
        <dbReference type="Proteomes" id="UP000051581"/>
    </source>
</evidence>
<dbReference type="Pfam" id="PF02899">
    <property type="entry name" value="Phage_int_SAM_1"/>
    <property type="match status" value="1"/>
</dbReference>
<comment type="function">
    <text evidence="10">Site-specific tyrosine recombinase, which acts by catalyzing the cutting and rejoining of the recombining DNA molecules. The XerC-XerD complex is essential to convert dimers of the bacterial chromosome into monomers to permit their segregation at cell division. It also contributes to the segregational stability of plasmids.</text>
</comment>
<dbReference type="Proteomes" id="UP000051581">
    <property type="component" value="Unassembled WGS sequence"/>
</dbReference>
<dbReference type="HAMAP" id="MF_01808">
    <property type="entry name" value="Recomb_XerC_XerD"/>
    <property type="match status" value="1"/>
</dbReference>
<dbReference type="NCBIfam" id="NF040815">
    <property type="entry name" value="recomb_XerA_Arch"/>
    <property type="match status" value="1"/>
</dbReference>